<accession>G2GYV8</accession>
<name>G2GYV8_9ENTR</name>
<feature type="transmembrane region" description="Helical" evidence="1">
    <location>
        <begin position="58"/>
        <end position="78"/>
    </location>
</feature>
<evidence type="ECO:0000313" key="2">
    <source>
        <dbReference type="EMBL" id="EGY29071.1"/>
    </source>
</evidence>
<proteinExistence type="predicted"/>
<evidence type="ECO:0000256" key="1">
    <source>
        <dbReference type="SAM" id="Phobius"/>
    </source>
</evidence>
<dbReference type="EMBL" id="AGCA01000247">
    <property type="protein sequence ID" value="EGY29071.1"/>
    <property type="molecule type" value="Genomic_DNA"/>
</dbReference>
<keyword evidence="1" id="KW-0472">Membrane</keyword>
<evidence type="ECO:0000313" key="3">
    <source>
        <dbReference type="Proteomes" id="UP000004116"/>
    </source>
</evidence>
<organism evidence="2 3">
    <name type="scientific">Candidatus Regiella insecticola 5.15</name>
    <dbReference type="NCBI Taxonomy" id="1005043"/>
    <lineage>
        <taxon>Bacteria</taxon>
        <taxon>Pseudomonadati</taxon>
        <taxon>Pseudomonadota</taxon>
        <taxon>Gammaproteobacteria</taxon>
        <taxon>Enterobacterales</taxon>
        <taxon>Enterobacteriaceae</taxon>
        <taxon>aphid secondary symbionts</taxon>
        <taxon>Candidatus Regiella</taxon>
    </lineage>
</organism>
<keyword evidence="1" id="KW-0812">Transmembrane</keyword>
<comment type="caution">
    <text evidence="2">The sequence shown here is derived from an EMBL/GenBank/DDBJ whole genome shotgun (WGS) entry which is preliminary data.</text>
</comment>
<keyword evidence="1" id="KW-1133">Transmembrane helix</keyword>
<gene>
    <name evidence="2" type="ORF">Rin_00009680</name>
</gene>
<reference evidence="2 3" key="1">
    <citation type="journal article" date="2012" name="Genome Res.">
        <title>Genomic basis of endosymbiont-conferred protection against an insect parasitoid.</title>
        <authorList>
            <person name="Hansen A.K."/>
            <person name="Vorburger C."/>
            <person name="Moran N.A."/>
        </authorList>
    </citation>
    <scope>NUCLEOTIDE SEQUENCE [LARGE SCALE GENOMIC DNA]</scope>
    <source>
        <strain evidence="3">R5.15</strain>
    </source>
</reference>
<dbReference type="RefSeq" id="WP_006706647.1">
    <property type="nucleotide sequence ID" value="NZ_AGCA01000247.1"/>
</dbReference>
<dbReference type="AlphaFoldDB" id="G2GYV8"/>
<dbReference type="Proteomes" id="UP000004116">
    <property type="component" value="Unassembled WGS sequence"/>
</dbReference>
<sequence length="132" mass="14160">MQLNLPRFTFSEQMIIALIGILFLLLIISQPALASSTTTAGGLPFDSWFTKIRDSITGPFAFTASIVGLVGAGAALIFGGDMNGFLRTLIFIVLVLCFIVAANTTLQAITGTGAEIALRFNDGTDRLLFRWV</sequence>
<dbReference type="PATRIC" id="fig|1005043.3.peg.869"/>
<dbReference type="InterPro" id="IPR007039">
    <property type="entry name" value="TrbC/VirB2"/>
</dbReference>
<keyword evidence="3" id="KW-1185">Reference proteome</keyword>
<dbReference type="Pfam" id="PF04956">
    <property type="entry name" value="TrbC"/>
    <property type="match status" value="1"/>
</dbReference>
<protein>
    <submittedName>
        <fullName evidence="2">Type IV secretory pathway, VirB2 components (Pilins)</fullName>
    </submittedName>
</protein>
<dbReference type="OrthoDB" id="8708725at2"/>
<feature type="transmembrane region" description="Helical" evidence="1">
    <location>
        <begin position="85"/>
        <end position="102"/>
    </location>
</feature>